<dbReference type="RefSeq" id="WP_092581080.1">
    <property type="nucleotide sequence ID" value="NZ_FOFN01000006.1"/>
</dbReference>
<name>A0A1H9LFY0_9FLAO</name>
<gene>
    <name evidence="2" type="ORF">SAMN05421824_3023</name>
</gene>
<evidence type="ECO:0000313" key="2">
    <source>
        <dbReference type="EMBL" id="SER10278.1"/>
    </source>
</evidence>
<dbReference type="STRING" id="419940.SAMN05421824_3023"/>
<evidence type="ECO:0000313" key="3">
    <source>
        <dbReference type="Proteomes" id="UP000198999"/>
    </source>
</evidence>
<dbReference type="PROSITE" id="PS51257">
    <property type="entry name" value="PROKAR_LIPOPROTEIN"/>
    <property type="match status" value="1"/>
</dbReference>
<organism evidence="2 3">
    <name type="scientific">Hyunsoonleella jejuensis</name>
    <dbReference type="NCBI Taxonomy" id="419940"/>
    <lineage>
        <taxon>Bacteria</taxon>
        <taxon>Pseudomonadati</taxon>
        <taxon>Bacteroidota</taxon>
        <taxon>Flavobacteriia</taxon>
        <taxon>Flavobacteriales</taxon>
        <taxon>Flavobacteriaceae</taxon>
    </lineage>
</organism>
<dbReference type="Pfam" id="PF06283">
    <property type="entry name" value="ThuA"/>
    <property type="match status" value="1"/>
</dbReference>
<dbReference type="InterPro" id="IPR029010">
    <property type="entry name" value="ThuA-like"/>
</dbReference>
<dbReference type="SUPFAM" id="SSF52317">
    <property type="entry name" value="Class I glutamine amidotransferase-like"/>
    <property type="match status" value="1"/>
</dbReference>
<sequence length="349" mass="39392">MKSTHYIIYLLCATLFIGCINKTAKPIEKSLKLKALIIDGENNHGIWPKSTFMMKSFLEETGLFEVDIARKKYNWVGPHHNVTDLDSIEQLLDLYPLDDGVNRITVDSTKFDSDFNPDFNKYDVVINNLGWKSSEWPKTTKTNFINYMKNGGGLVVIHAANNAWGNWDAYNKMIGLGAWGDRNASTGPYIFYNDNGNIEKDFGEGICASHGKQYEYQLTTRAPEHPIMKDLPKVWLHTKDELYDRMRGPGENMTILATAFSDEEGNAPPWNKAVKGTNRHEPLLIAVEYGKGRVFHSALGHMDYSMECVGFITTFQRGAEWAATGKVTQKIPSDFPSAASTSTRNWNLD</sequence>
<dbReference type="Gene3D" id="3.40.50.880">
    <property type="match status" value="1"/>
</dbReference>
<dbReference type="Proteomes" id="UP000198999">
    <property type="component" value="Unassembled WGS sequence"/>
</dbReference>
<dbReference type="PANTHER" id="PTHR40469:SF2">
    <property type="entry name" value="GALACTOSE-BINDING DOMAIN-LIKE SUPERFAMILY PROTEIN"/>
    <property type="match status" value="1"/>
</dbReference>
<keyword evidence="3" id="KW-1185">Reference proteome</keyword>
<evidence type="ECO:0000259" key="1">
    <source>
        <dbReference type="Pfam" id="PF06283"/>
    </source>
</evidence>
<reference evidence="2 3" key="1">
    <citation type="submission" date="2016-10" db="EMBL/GenBank/DDBJ databases">
        <authorList>
            <person name="de Groot N.N."/>
        </authorList>
    </citation>
    <scope>NUCLEOTIDE SEQUENCE [LARGE SCALE GENOMIC DNA]</scope>
    <source>
        <strain evidence="2 3">DSM 21035</strain>
    </source>
</reference>
<dbReference type="PANTHER" id="PTHR40469">
    <property type="entry name" value="SECRETED GLYCOSYL HYDROLASE"/>
    <property type="match status" value="1"/>
</dbReference>
<dbReference type="OrthoDB" id="9785923at2"/>
<proteinExistence type="predicted"/>
<dbReference type="EMBL" id="FOFN01000006">
    <property type="protein sequence ID" value="SER10278.1"/>
    <property type="molecule type" value="Genomic_DNA"/>
</dbReference>
<dbReference type="AlphaFoldDB" id="A0A1H9LFY0"/>
<feature type="domain" description="ThuA-like" evidence="1">
    <location>
        <begin position="87"/>
        <end position="322"/>
    </location>
</feature>
<accession>A0A1H9LFY0</accession>
<protein>
    <submittedName>
        <fullName evidence="2">Trehalose utilisation</fullName>
    </submittedName>
</protein>
<dbReference type="InterPro" id="IPR029062">
    <property type="entry name" value="Class_I_gatase-like"/>
</dbReference>